<dbReference type="RefSeq" id="WP_079205758.1">
    <property type="nucleotide sequence ID" value="NZ_MVGR01000002.1"/>
</dbReference>
<accession>A0A1V4BYI9</accession>
<organism evidence="1 2">
    <name type="scientific">Microcystis aeruginosa KW</name>
    <dbReference type="NCBI Taxonomy" id="1960155"/>
    <lineage>
        <taxon>Bacteria</taxon>
        <taxon>Bacillati</taxon>
        <taxon>Cyanobacteriota</taxon>
        <taxon>Cyanophyceae</taxon>
        <taxon>Oscillatoriophycideae</taxon>
        <taxon>Chroococcales</taxon>
        <taxon>Microcystaceae</taxon>
        <taxon>Microcystis</taxon>
    </lineage>
</organism>
<reference evidence="1 2" key="1">
    <citation type="submission" date="2017-02" db="EMBL/GenBank/DDBJ databases">
        <title>Genome sequence of Microcystis aeruginosa KW.</title>
        <authorList>
            <person name="Oh H.-M."/>
            <person name="Ahn C.-Y."/>
            <person name="Jeong H."/>
            <person name="Srivastava A."/>
            <person name="Lee H.-G."/>
            <person name="Kang S.-R."/>
        </authorList>
    </citation>
    <scope>NUCLEOTIDE SEQUENCE [LARGE SCALE GENOMIC DNA]</scope>
    <source>
        <strain evidence="1 2">KW</strain>
    </source>
</reference>
<comment type="caution">
    <text evidence="1">The sequence shown here is derived from an EMBL/GenBank/DDBJ whole genome shotgun (WGS) entry which is preliminary data.</text>
</comment>
<dbReference type="AlphaFoldDB" id="A0A1V4BYI9"/>
<dbReference type="Proteomes" id="UP000189835">
    <property type="component" value="Unassembled WGS sequence"/>
</dbReference>
<proteinExistence type="predicted"/>
<dbReference type="EMBL" id="MVGR01000002">
    <property type="protein sequence ID" value="OPF19799.1"/>
    <property type="molecule type" value="Genomic_DNA"/>
</dbReference>
<name>A0A1V4BYI9_MICAE</name>
<evidence type="ECO:0000313" key="2">
    <source>
        <dbReference type="Proteomes" id="UP000189835"/>
    </source>
</evidence>
<evidence type="ECO:0000313" key="1">
    <source>
        <dbReference type="EMBL" id="OPF19799.1"/>
    </source>
</evidence>
<protein>
    <submittedName>
        <fullName evidence="1">Uncharacterized protein</fullName>
    </submittedName>
</protein>
<gene>
    <name evidence="1" type="ORF">B1L04_03175</name>
</gene>
<sequence>MYQLSDRDMATILAALRHWQATVNDDERNAFPHFAEDIEPLSDAEIDALCELMNAETVAFRQ</sequence>